<dbReference type="PANTHER" id="PTHR34413:SF2">
    <property type="entry name" value="PROPHAGE TAIL FIBER ASSEMBLY PROTEIN HOMOLOG TFAE-RELATED"/>
    <property type="match status" value="1"/>
</dbReference>
<sequence length="611" mass="67384">MGIIDDARRDGLRPAPRLTVSEWADQHRRLPPTAAEPGRWRTDRTPYLRAIMDCLSPSDPTERVVFIKGAQVGGTEAGLNWIAYAIHHAPGLMMLVQPSLDMAKRNTVTRIDPMIAATPALRDLVVAPRSREAGNSMFRKAFPAGELILTGANSAAALRSTPARYLFLDEVDGFPGDVDGEGDPVDLAVQRTATFRGRRKILMVSTPTLRGLSRIEAAYLESDQRLYEVPCPGCGHFAPITWDRIRWPEGRRGEAFLFCAKCGSIIEEHRKPALLAAGRWTATADGDGKTAGFHLSGLYSPWTTWAEIALEHGRVKKDPTRLQVWVNTRLGETWEDQAGEPMAEADLMIRRETWDPDTVPEGVVVITVGVDVQDDRVEVTFMGWGVGEEVWILDHVVIWGDPSAPALWGDLDALLQKVWRHPRAVPDLTVRAACIDTGGHHTVRVYDFVRDKAARRIWAVKGRSTPGSPLWPRKPSKNNKGRIPLFLVGVDQGKDAVAARLRMTDPGPGYFHFAGTLGPDYFSGLTGEKCVTRFKKGRPTREWIKISDRRNEPLDCAVYALAALHGLKSAGLDLDREAALARSMPLRGTPEAARAAVQPEAPAVIRSAWIG</sequence>
<evidence type="ECO:0000259" key="1">
    <source>
        <dbReference type="Pfam" id="PF05876"/>
    </source>
</evidence>
<protein>
    <submittedName>
        <fullName evidence="3">Terminase</fullName>
    </submittedName>
</protein>
<evidence type="ECO:0000313" key="4">
    <source>
        <dbReference type="Proteomes" id="UP000321567"/>
    </source>
</evidence>
<name>A0A512H692_9PROT</name>
<dbReference type="RefSeq" id="WP_147163001.1">
    <property type="nucleotide sequence ID" value="NZ_BJZO01000022.1"/>
</dbReference>
<dbReference type="HAMAP" id="MF_04144">
    <property type="entry name" value="TERL_LAMBDA"/>
    <property type="match status" value="1"/>
</dbReference>
<proteinExistence type="inferred from homology"/>
<dbReference type="InterPro" id="IPR046453">
    <property type="entry name" value="GpA_ATPase"/>
</dbReference>
<accession>A0A512H692</accession>
<dbReference type="InterPro" id="IPR027417">
    <property type="entry name" value="P-loop_NTPase"/>
</dbReference>
<dbReference type="GO" id="GO:0016887">
    <property type="term" value="F:ATP hydrolysis activity"/>
    <property type="evidence" value="ECO:0007669"/>
    <property type="project" value="InterPro"/>
</dbReference>
<organism evidence="3 4">
    <name type="scientific">Pararhodospirillum oryzae</name>
    <dbReference type="NCBI Taxonomy" id="478448"/>
    <lineage>
        <taxon>Bacteria</taxon>
        <taxon>Pseudomonadati</taxon>
        <taxon>Pseudomonadota</taxon>
        <taxon>Alphaproteobacteria</taxon>
        <taxon>Rhodospirillales</taxon>
        <taxon>Rhodospirillaceae</taxon>
        <taxon>Pararhodospirillum</taxon>
    </lineage>
</organism>
<evidence type="ECO:0000259" key="2">
    <source>
        <dbReference type="Pfam" id="PF20454"/>
    </source>
</evidence>
<gene>
    <name evidence="3" type="ORF">ROR02_10920</name>
</gene>
<dbReference type="EMBL" id="BJZO01000022">
    <property type="protein sequence ID" value="GEO80961.1"/>
    <property type="molecule type" value="Genomic_DNA"/>
</dbReference>
<dbReference type="Gene3D" id="3.40.50.300">
    <property type="entry name" value="P-loop containing nucleotide triphosphate hydrolases"/>
    <property type="match status" value="1"/>
</dbReference>
<feature type="domain" description="Phage terminase large subunit GpA ATPase" evidence="1">
    <location>
        <begin position="34"/>
        <end position="280"/>
    </location>
</feature>
<keyword evidence="4" id="KW-1185">Reference proteome</keyword>
<dbReference type="AlphaFoldDB" id="A0A512H692"/>
<dbReference type="Pfam" id="PF05876">
    <property type="entry name" value="GpA_ATPase"/>
    <property type="match status" value="1"/>
</dbReference>
<dbReference type="InterPro" id="IPR051220">
    <property type="entry name" value="TFA_Chaperone"/>
</dbReference>
<dbReference type="OrthoDB" id="5181253at2"/>
<evidence type="ECO:0000313" key="3">
    <source>
        <dbReference type="EMBL" id="GEO80961.1"/>
    </source>
</evidence>
<dbReference type="GO" id="GO:0004519">
    <property type="term" value="F:endonuclease activity"/>
    <property type="evidence" value="ECO:0007669"/>
    <property type="project" value="InterPro"/>
</dbReference>
<dbReference type="InterPro" id="IPR008866">
    <property type="entry name" value="Phage_lambda_GpA-like"/>
</dbReference>
<feature type="domain" description="Terminase large subunit GpA endonuclease" evidence="2">
    <location>
        <begin position="290"/>
        <end position="568"/>
    </location>
</feature>
<dbReference type="InterPro" id="IPR046454">
    <property type="entry name" value="GpA_endonuclease"/>
</dbReference>
<dbReference type="PANTHER" id="PTHR34413">
    <property type="entry name" value="PROPHAGE TAIL FIBER ASSEMBLY PROTEIN HOMOLOG TFAE-RELATED-RELATED"/>
    <property type="match status" value="1"/>
</dbReference>
<dbReference type="Pfam" id="PF20454">
    <property type="entry name" value="GpA_nuclease"/>
    <property type="match status" value="1"/>
</dbReference>
<dbReference type="GO" id="GO:0005524">
    <property type="term" value="F:ATP binding"/>
    <property type="evidence" value="ECO:0007669"/>
    <property type="project" value="InterPro"/>
</dbReference>
<reference evidence="3 4" key="1">
    <citation type="submission" date="2019-07" db="EMBL/GenBank/DDBJ databases">
        <title>Whole genome shotgun sequence of Rhodospirillum oryzae NBRC 107573.</title>
        <authorList>
            <person name="Hosoyama A."/>
            <person name="Uohara A."/>
            <person name="Ohji S."/>
            <person name="Ichikawa N."/>
        </authorList>
    </citation>
    <scope>NUCLEOTIDE SEQUENCE [LARGE SCALE GENOMIC DNA]</scope>
    <source>
        <strain evidence="3 4">NBRC 107573</strain>
    </source>
</reference>
<comment type="caution">
    <text evidence="3">The sequence shown here is derived from an EMBL/GenBank/DDBJ whole genome shotgun (WGS) entry which is preliminary data.</text>
</comment>
<dbReference type="Proteomes" id="UP000321567">
    <property type="component" value="Unassembled WGS sequence"/>
</dbReference>